<dbReference type="EMBL" id="CP030840">
    <property type="protein sequence ID" value="AXC12222.1"/>
    <property type="molecule type" value="Genomic_DNA"/>
</dbReference>
<dbReference type="InterPro" id="IPR036271">
    <property type="entry name" value="Tet_transcr_reg_TetR-rel_C_sf"/>
</dbReference>
<sequence length="186" mass="20525">MGDDELLRADARANRDRILDVARDSLAADPLASLNSIAKAAGVGAGTLYRHFPSRESLVLGVYRKEIDTLVALAPTLLGKHTPLKAFRTWCDRFAQSLKMKYGVADIVHAAQSDQDIRETYTPMLGAVRQLMRACESSGEIHPGTDPEDFLVFIGLLWRIPPTPVGEARIKRILTLAFRGLGQNRE</sequence>
<dbReference type="SUPFAM" id="SSF48498">
    <property type="entry name" value="Tetracyclin repressor-like, C-terminal domain"/>
    <property type="match status" value="1"/>
</dbReference>
<dbReference type="Pfam" id="PF00440">
    <property type="entry name" value="TetR_N"/>
    <property type="match status" value="1"/>
</dbReference>
<evidence type="ECO:0000256" key="2">
    <source>
        <dbReference type="ARBA" id="ARBA00023125"/>
    </source>
</evidence>
<keyword evidence="1" id="KW-0805">Transcription regulation</keyword>
<evidence type="ECO:0000313" key="6">
    <source>
        <dbReference type="EMBL" id="AXC12222.1"/>
    </source>
</evidence>
<keyword evidence="3" id="KW-0804">Transcription</keyword>
<dbReference type="KEGG" id="abas:ACPOL_2918"/>
<dbReference type="PANTHER" id="PTHR30055">
    <property type="entry name" value="HTH-TYPE TRANSCRIPTIONAL REGULATOR RUTR"/>
    <property type="match status" value="1"/>
</dbReference>
<evidence type="ECO:0000256" key="3">
    <source>
        <dbReference type="ARBA" id="ARBA00023163"/>
    </source>
</evidence>
<evidence type="ECO:0000313" key="7">
    <source>
        <dbReference type="Proteomes" id="UP000253606"/>
    </source>
</evidence>
<accession>A0A2Z5FZH8</accession>
<dbReference type="PANTHER" id="PTHR30055:SF234">
    <property type="entry name" value="HTH-TYPE TRANSCRIPTIONAL REGULATOR BETI"/>
    <property type="match status" value="1"/>
</dbReference>
<evidence type="ECO:0000259" key="5">
    <source>
        <dbReference type="PROSITE" id="PS50977"/>
    </source>
</evidence>
<dbReference type="RefSeq" id="WP_114207493.1">
    <property type="nucleotide sequence ID" value="NZ_CP030840.1"/>
</dbReference>
<organism evidence="6 7">
    <name type="scientific">Acidisarcina polymorpha</name>
    <dbReference type="NCBI Taxonomy" id="2211140"/>
    <lineage>
        <taxon>Bacteria</taxon>
        <taxon>Pseudomonadati</taxon>
        <taxon>Acidobacteriota</taxon>
        <taxon>Terriglobia</taxon>
        <taxon>Terriglobales</taxon>
        <taxon>Acidobacteriaceae</taxon>
        <taxon>Acidisarcina</taxon>
    </lineage>
</organism>
<dbReference type="InterPro" id="IPR001647">
    <property type="entry name" value="HTH_TetR"/>
</dbReference>
<name>A0A2Z5FZH8_9BACT</name>
<gene>
    <name evidence="6" type="ORF">ACPOL_2918</name>
</gene>
<dbReference type="GO" id="GO:0003700">
    <property type="term" value="F:DNA-binding transcription factor activity"/>
    <property type="evidence" value="ECO:0007669"/>
    <property type="project" value="TreeGrafter"/>
</dbReference>
<dbReference type="OrthoDB" id="2720430at2"/>
<dbReference type="PROSITE" id="PS50977">
    <property type="entry name" value="HTH_TETR_2"/>
    <property type="match status" value="1"/>
</dbReference>
<dbReference type="Proteomes" id="UP000253606">
    <property type="component" value="Chromosome"/>
</dbReference>
<evidence type="ECO:0000256" key="4">
    <source>
        <dbReference type="PROSITE-ProRule" id="PRU00335"/>
    </source>
</evidence>
<protein>
    <submittedName>
        <fullName evidence="6">Transcriptional regulator, TetR family</fullName>
    </submittedName>
</protein>
<proteinExistence type="predicted"/>
<keyword evidence="7" id="KW-1185">Reference proteome</keyword>
<dbReference type="Pfam" id="PF21597">
    <property type="entry name" value="TetR_C_43"/>
    <property type="match status" value="1"/>
</dbReference>
<dbReference type="Gene3D" id="1.10.357.10">
    <property type="entry name" value="Tetracycline Repressor, domain 2"/>
    <property type="match status" value="1"/>
</dbReference>
<evidence type="ECO:0000256" key="1">
    <source>
        <dbReference type="ARBA" id="ARBA00023015"/>
    </source>
</evidence>
<keyword evidence="2 4" id="KW-0238">DNA-binding</keyword>
<reference evidence="6 7" key="1">
    <citation type="journal article" date="2018" name="Front. Microbiol.">
        <title>Hydrolytic Capabilities as a Key to Environmental Success: Chitinolytic and Cellulolytic Acidobacteria From Acidic Sub-arctic Soils and Boreal Peatlands.</title>
        <authorList>
            <person name="Belova S.E."/>
            <person name="Ravin N.V."/>
            <person name="Pankratov T.A."/>
            <person name="Rakitin A.L."/>
            <person name="Ivanova A.A."/>
            <person name="Beletsky A.V."/>
            <person name="Mardanov A.V."/>
            <person name="Sinninghe Damste J.S."/>
            <person name="Dedysh S.N."/>
        </authorList>
    </citation>
    <scope>NUCLEOTIDE SEQUENCE [LARGE SCALE GENOMIC DNA]</scope>
    <source>
        <strain evidence="6 7">SBC82</strain>
    </source>
</reference>
<dbReference type="GO" id="GO:0000976">
    <property type="term" value="F:transcription cis-regulatory region binding"/>
    <property type="evidence" value="ECO:0007669"/>
    <property type="project" value="TreeGrafter"/>
</dbReference>
<dbReference type="InterPro" id="IPR009057">
    <property type="entry name" value="Homeodomain-like_sf"/>
</dbReference>
<dbReference type="SUPFAM" id="SSF46689">
    <property type="entry name" value="Homeodomain-like"/>
    <property type="match status" value="1"/>
</dbReference>
<dbReference type="InterPro" id="IPR050109">
    <property type="entry name" value="HTH-type_TetR-like_transc_reg"/>
</dbReference>
<dbReference type="AlphaFoldDB" id="A0A2Z5FZH8"/>
<feature type="DNA-binding region" description="H-T-H motif" evidence="4">
    <location>
        <begin position="33"/>
        <end position="52"/>
    </location>
</feature>
<feature type="domain" description="HTH tetR-type" evidence="5">
    <location>
        <begin position="12"/>
        <end position="70"/>
    </location>
</feature>
<dbReference type="InterPro" id="IPR049445">
    <property type="entry name" value="TetR_SbtR-like_C"/>
</dbReference>